<evidence type="ECO:0000256" key="2">
    <source>
        <dbReference type="ARBA" id="ARBA00023004"/>
    </source>
</evidence>
<dbReference type="PANTHER" id="PTHR11108:SF1">
    <property type="entry name" value="FERROCHELATASE, MITOCHONDRIAL"/>
    <property type="match status" value="1"/>
</dbReference>
<name>A0ABU1YYE2_9MICC</name>
<keyword evidence="3 7" id="KW-0350">Heme biosynthesis</keyword>
<comment type="function">
    <text evidence="7 8">Involved in coproporphyrin-dependent heme b biosynthesis. Catalyzes the insertion of ferrous iron into coproporphyrin III to form Fe-coproporphyrin III.</text>
</comment>
<evidence type="ECO:0000256" key="3">
    <source>
        <dbReference type="ARBA" id="ARBA00023133"/>
    </source>
</evidence>
<gene>
    <name evidence="7" type="primary">cpfC</name>
    <name evidence="9" type="ORF">J2S67_000649</name>
</gene>
<sequence length="409" mass="45157">MTTVDFSDTSMPCNIEEAEKIDAILFASFGGPEGQDDVIPFLKNVVHGRGIPDERLEEVAVHYRSMGGKSPINDQNKAMIAALKEELGRRGIDLPIYWGNRNWEPYMAETVKQIHADGHRAALGIVTSAYSSYSSCRQYREDFGIALDETGLAGELDIRKARVFFNHPGFLDPVAAHIREALEKFRAEGHKDEQIEILFTTHSIPNTMAETSGPRATWEEGSGGWYEKQHIAAAEYIMESVGDIEWQLVYQSRSGPEFIPWLEPDVNDVIAELPGKRTAVMVVPIGFVTDHMEVVWDLDTEAKESADEAGLAFVRIPTAGESPEFIAALADLVQERLDPTFPRKCVTSFGPTFDVCGAGCCPNQRAIKPTTSAVDSDSDVAHAGEPSELAVMIAERKAQRDKERQQAGE</sequence>
<dbReference type="EC" id="4.99.1.9" evidence="7"/>
<accession>A0ABU1YYE2</accession>
<dbReference type="PANTHER" id="PTHR11108">
    <property type="entry name" value="FERROCHELATASE"/>
    <property type="match status" value="1"/>
</dbReference>
<evidence type="ECO:0000256" key="1">
    <source>
        <dbReference type="ARBA" id="ARBA00004744"/>
    </source>
</evidence>
<dbReference type="HAMAP" id="MF_00323">
    <property type="entry name" value="Ferrochelatase"/>
    <property type="match status" value="1"/>
</dbReference>
<evidence type="ECO:0000313" key="10">
    <source>
        <dbReference type="Proteomes" id="UP001180715"/>
    </source>
</evidence>
<dbReference type="Pfam" id="PF00762">
    <property type="entry name" value="Ferrochelatase"/>
    <property type="match status" value="1"/>
</dbReference>
<keyword evidence="2 7" id="KW-0408">Iron</keyword>
<evidence type="ECO:0000313" key="9">
    <source>
        <dbReference type="EMBL" id="MDR7293381.1"/>
    </source>
</evidence>
<comment type="caution">
    <text evidence="7">Lacks conserved residue(s) required for the propagation of feature annotation.</text>
</comment>
<dbReference type="EMBL" id="JAVDXX010000001">
    <property type="protein sequence ID" value="MDR7293381.1"/>
    <property type="molecule type" value="Genomic_DNA"/>
</dbReference>
<dbReference type="NCBIfam" id="NF000689">
    <property type="entry name" value="PRK00035.2-1"/>
    <property type="match status" value="1"/>
</dbReference>
<dbReference type="NCBIfam" id="TIGR00109">
    <property type="entry name" value="hemH"/>
    <property type="match status" value="1"/>
</dbReference>
<dbReference type="InterPro" id="IPR033644">
    <property type="entry name" value="Ferrochelatase_C"/>
</dbReference>
<dbReference type="PROSITE" id="PS00534">
    <property type="entry name" value="FERROCHELATASE"/>
    <property type="match status" value="1"/>
</dbReference>
<feature type="binding site" evidence="7">
    <location>
        <position position="139"/>
    </location>
    <ligand>
        <name>Fe-coproporphyrin III</name>
        <dbReference type="ChEBI" id="CHEBI:68438"/>
    </ligand>
</feature>
<comment type="subcellular location">
    <subcellularLocation>
        <location evidence="7 8">Cytoplasm</location>
    </subcellularLocation>
</comment>
<dbReference type="SUPFAM" id="SSF53800">
    <property type="entry name" value="Chelatase"/>
    <property type="match status" value="1"/>
</dbReference>
<feature type="binding site" evidence="7">
    <location>
        <position position="202"/>
    </location>
    <ligand>
        <name>Fe(2+)</name>
        <dbReference type="ChEBI" id="CHEBI:29033"/>
    </ligand>
</feature>
<dbReference type="InterPro" id="IPR033659">
    <property type="entry name" value="Ferrochelatase_N"/>
</dbReference>
<evidence type="ECO:0000256" key="8">
    <source>
        <dbReference type="RuleBase" id="RU000607"/>
    </source>
</evidence>
<dbReference type="CDD" id="cd00419">
    <property type="entry name" value="Ferrochelatase_C"/>
    <property type="match status" value="1"/>
</dbReference>
<dbReference type="Gene3D" id="3.40.50.1400">
    <property type="match status" value="2"/>
</dbReference>
<keyword evidence="5 7" id="KW-0627">Porphyrin biosynthesis</keyword>
<dbReference type="CDD" id="cd03411">
    <property type="entry name" value="Ferrochelatase_N"/>
    <property type="match status" value="1"/>
</dbReference>
<evidence type="ECO:0000256" key="6">
    <source>
        <dbReference type="ARBA" id="ARBA00024536"/>
    </source>
</evidence>
<keyword evidence="7 8" id="KW-0963">Cytoplasm</keyword>
<reference evidence="9" key="1">
    <citation type="submission" date="2023-07" db="EMBL/GenBank/DDBJ databases">
        <title>Sequencing the genomes of 1000 actinobacteria strains.</title>
        <authorList>
            <person name="Klenk H.-P."/>
        </authorList>
    </citation>
    <scope>NUCLEOTIDE SEQUENCE</scope>
    <source>
        <strain evidence="9">DSM 13068</strain>
    </source>
</reference>
<keyword evidence="10" id="KW-1185">Reference proteome</keyword>
<evidence type="ECO:0000256" key="5">
    <source>
        <dbReference type="ARBA" id="ARBA00023244"/>
    </source>
</evidence>
<dbReference type="Proteomes" id="UP001180715">
    <property type="component" value="Unassembled WGS sequence"/>
</dbReference>
<dbReference type="InterPro" id="IPR019772">
    <property type="entry name" value="Ferrochelatase_AS"/>
</dbReference>
<proteinExistence type="inferred from homology"/>
<organism evidence="9 10">
    <name type="scientific">Pseudoglutamicibacter albus</name>
    <dbReference type="NCBI Taxonomy" id="98671"/>
    <lineage>
        <taxon>Bacteria</taxon>
        <taxon>Bacillati</taxon>
        <taxon>Actinomycetota</taxon>
        <taxon>Actinomycetes</taxon>
        <taxon>Micrococcales</taxon>
        <taxon>Micrococcaceae</taxon>
        <taxon>Pseudoglutamicibacter</taxon>
    </lineage>
</organism>
<evidence type="ECO:0000256" key="7">
    <source>
        <dbReference type="HAMAP-Rule" id="MF_00323"/>
    </source>
</evidence>
<comment type="similarity">
    <text evidence="7 8">Belongs to the ferrochelatase family.</text>
</comment>
<evidence type="ECO:0000256" key="4">
    <source>
        <dbReference type="ARBA" id="ARBA00023239"/>
    </source>
</evidence>
<comment type="caution">
    <text evidence="9">The sequence shown here is derived from an EMBL/GenBank/DDBJ whole genome shotgun (WGS) entry which is preliminary data.</text>
</comment>
<dbReference type="InterPro" id="IPR001015">
    <property type="entry name" value="Ferrochelatase"/>
</dbReference>
<feature type="binding site" evidence="7">
    <location>
        <position position="70"/>
    </location>
    <ligand>
        <name>Fe-coproporphyrin III</name>
        <dbReference type="ChEBI" id="CHEBI:68438"/>
    </ligand>
</feature>
<feature type="binding site" evidence="7">
    <location>
        <position position="293"/>
    </location>
    <ligand>
        <name>Fe(2+)</name>
        <dbReference type="ChEBI" id="CHEBI:29033"/>
    </ligand>
</feature>
<comment type="catalytic activity">
    <reaction evidence="6">
        <text>Fe-coproporphyrin III + 2 H(+) = coproporphyrin III + Fe(2+)</text>
        <dbReference type="Rhea" id="RHEA:49572"/>
        <dbReference type="ChEBI" id="CHEBI:15378"/>
        <dbReference type="ChEBI" id="CHEBI:29033"/>
        <dbReference type="ChEBI" id="CHEBI:68438"/>
        <dbReference type="ChEBI" id="CHEBI:131725"/>
        <dbReference type="EC" id="4.99.1.9"/>
    </reaction>
    <physiologicalReaction direction="right-to-left" evidence="6">
        <dbReference type="Rhea" id="RHEA:49574"/>
    </physiologicalReaction>
</comment>
<keyword evidence="7" id="KW-0479">Metal-binding</keyword>
<keyword evidence="4 7" id="KW-0456">Lyase</keyword>
<protein>
    <recommendedName>
        <fullName evidence="7">Coproporphyrin III ferrochelatase</fullName>
        <ecNumber evidence="7">4.99.1.9</ecNumber>
    </recommendedName>
</protein>
<dbReference type="GO" id="GO:0004325">
    <property type="term" value="F:ferrochelatase activity"/>
    <property type="evidence" value="ECO:0007669"/>
    <property type="project" value="UniProtKB-EC"/>
</dbReference>
<comment type="pathway">
    <text evidence="1 7 8">Porphyrin-containing compound metabolism; protoheme biosynthesis.</text>
</comment>